<feature type="active site" description="Charge relay system" evidence="2">
    <location>
        <position position="374"/>
    </location>
</feature>
<gene>
    <name evidence="4" type="ORF">HAKA00212_LOCUS4297</name>
</gene>
<feature type="domain" description="AB hydrolase-1" evidence="3">
    <location>
        <begin position="164"/>
        <end position="271"/>
    </location>
</feature>
<evidence type="ECO:0000256" key="1">
    <source>
        <dbReference type="ARBA" id="ARBA00010884"/>
    </source>
</evidence>
<dbReference type="PIRSF" id="PIRSF005211">
    <property type="entry name" value="Ab_hydro_YheT"/>
    <property type="match status" value="1"/>
</dbReference>
<dbReference type="PANTHER" id="PTHR10794:SF63">
    <property type="entry name" value="ALPHA_BETA HYDROLASE 1, ISOFORM A"/>
    <property type="match status" value="1"/>
</dbReference>
<protein>
    <recommendedName>
        <fullName evidence="3">AB hydrolase-1 domain-containing protein</fullName>
    </recommendedName>
</protein>
<proteinExistence type="inferred from homology"/>
<dbReference type="InterPro" id="IPR000073">
    <property type="entry name" value="AB_hydrolase_1"/>
</dbReference>
<dbReference type="GO" id="GO:0034338">
    <property type="term" value="F:short-chain carboxylesterase activity"/>
    <property type="evidence" value="ECO:0007669"/>
    <property type="project" value="TreeGrafter"/>
</dbReference>
<accession>A0A7S3UUK3</accession>
<organism evidence="4">
    <name type="scientific">Heterosigma akashiwo</name>
    <name type="common">Chromophytic alga</name>
    <name type="synonym">Heterosigma carterae</name>
    <dbReference type="NCBI Taxonomy" id="2829"/>
    <lineage>
        <taxon>Eukaryota</taxon>
        <taxon>Sar</taxon>
        <taxon>Stramenopiles</taxon>
        <taxon>Ochrophyta</taxon>
        <taxon>Raphidophyceae</taxon>
        <taxon>Chattonellales</taxon>
        <taxon>Chattonellaceae</taxon>
        <taxon>Heterosigma</taxon>
    </lineage>
</organism>
<dbReference type="GO" id="GO:0047372">
    <property type="term" value="F:monoacylglycerol lipase activity"/>
    <property type="evidence" value="ECO:0007669"/>
    <property type="project" value="TreeGrafter"/>
</dbReference>
<evidence type="ECO:0000313" key="4">
    <source>
        <dbReference type="EMBL" id="CAE0625628.1"/>
    </source>
</evidence>
<sequence>MSSARPQRRADAPYGGAFPPRLELSTSSQELVKKELKWWSKATSLLFSKGKYLKYPAGLAAVVAAYQVLTSAERAEMIDNLEVSAPQQQEIRKALEELLEEPFKPNMFCLNQNASTIAGYLRRLPSITTRREMISTDSQGAQIALDWMEYDEALLSAPWGPCTPILLLIHGLNGHSNETYIRYMMLLAHRQGWRAVGFNHRGCGETRLYTPKPYNGACTLDLRAACAHIRRRVPGAPVYAAGFSLGANLLVKYLGEEGAAAPLAGAAAVSNPWNFSKNGSVTHGTTLTALGYSLALTHELKSHVRRHRPALEGAHPGIDVDDVLSTATLREFDERFTVPLGGFRDVADYHEQSRSCDYLGAVRVPLLCLNAEDDPVVAAGALPRGKFAAHPTGQAVLVTTRRGGHIGWGQAGGSPLAGASWGERLVMGYLEAVHRAGAGAAAAAAAPTATAVGGGGAGGGSVRLPARL</sequence>
<feature type="active site" description="Charge relay system" evidence="2">
    <location>
        <position position="244"/>
    </location>
</feature>
<evidence type="ECO:0000256" key="2">
    <source>
        <dbReference type="PIRSR" id="PIRSR005211-1"/>
    </source>
</evidence>
<name>A0A7S3UUK3_HETAK</name>
<dbReference type="InterPro" id="IPR012020">
    <property type="entry name" value="ABHD4"/>
</dbReference>
<dbReference type="InterPro" id="IPR029058">
    <property type="entry name" value="AB_hydrolase_fold"/>
</dbReference>
<dbReference type="SUPFAM" id="SSF53474">
    <property type="entry name" value="alpha/beta-Hydrolases"/>
    <property type="match status" value="1"/>
</dbReference>
<dbReference type="Pfam" id="PF00561">
    <property type="entry name" value="Abhydrolase_1"/>
    <property type="match status" value="1"/>
</dbReference>
<evidence type="ECO:0000259" key="3">
    <source>
        <dbReference type="Pfam" id="PF00561"/>
    </source>
</evidence>
<comment type="similarity">
    <text evidence="1">Belongs to the AB hydrolase superfamily. AB hydrolase 4 family.</text>
</comment>
<dbReference type="PANTHER" id="PTHR10794">
    <property type="entry name" value="ABHYDROLASE DOMAIN-CONTAINING PROTEIN"/>
    <property type="match status" value="1"/>
</dbReference>
<feature type="active site" description="Charge relay system" evidence="2">
    <location>
        <position position="405"/>
    </location>
</feature>
<dbReference type="InterPro" id="IPR050960">
    <property type="entry name" value="AB_hydrolase_4_sf"/>
</dbReference>
<dbReference type="AlphaFoldDB" id="A0A7S3UUK3"/>
<reference evidence="4" key="1">
    <citation type="submission" date="2021-01" db="EMBL/GenBank/DDBJ databases">
        <authorList>
            <person name="Corre E."/>
            <person name="Pelletier E."/>
            <person name="Niang G."/>
            <person name="Scheremetjew M."/>
            <person name="Finn R."/>
            <person name="Kale V."/>
            <person name="Holt S."/>
            <person name="Cochrane G."/>
            <person name="Meng A."/>
            <person name="Brown T."/>
            <person name="Cohen L."/>
        </authorList>
    </citation>
    <scope>NUCLEOTIDE SEQUENCE</scope>
    <source>
        <strain evidence="4">CCMP3107</strain>
    </source>
</reference>
<dbReference type="EMBL" id="HBIU01010244">
    <property type="protein sequence ID" value="CAE0625628.1"/>
    <property type="molecule type" value="Transcribed_RNA"/>
</dbReference>
<dbReference type="Gene3D" id="3.40.50.1820">
    <property type="entry name" value="alpha/beta hydrolase"/>
    <property type="match status" value="1"/>
</dbReference>